<proteinExistence type="inferred from homology"/>
<protein>
    <submittedName>
        <fullName evidence="2">Tripartite tricarboxylate transporter substrate binding protein</fullName>
    </submittedName>
</protein>
<dbReference type="RefSeq" id="WP_168053495.1">
    <property type="nucleotide sequence ID" value="NZ_JAATJR010000007.1"/>
</dbReference>
<dbReference type="PIRSF" id="PIRSF017082">
    <property type="entry name" value="YflP"/>
    <property type="match status" value="1"/>
</dbReference>
<name>A0ABX1F5Y1_9PROT</name>
<dbReference type="Proteomes" id="UP000765160">
    <property type="component" value="Unassembled WGS sequence"/>
</dbReference>
<dbReference type="CDD" id="cd07012">
    <property type="entry name" value="PBP2_Bug_TTT"/>
    <property type="match status" value="1"/>
</dbReference>
<evidence type="ECO:0000313" key="3">
    <source>
        <dbReference type="Proteomes" id="UP000765160"/>
    </source>
</evidence>
<comment type="similarity">
    <text evidence="1">Belongs to the UPF0065 (bug) family.</text>
</comment>
<accession>A0ABX1F5Y1</accession>
<comment type="caution">
    <text evidence="2">The sequence shown here is derived from an EMBL/GenBank/DDBJ whole genome shotgun (WGS) entry which is preliminary data.</text>
</comment>
<organism evidence="2 3">
    <name type="scientific">Falsiroseomonas frigidaquae</name>
    <dbReference type="NCBI Taxonomy" id="487318"/>
    <lineage>
        <taxon>Bacteria</taxon>
        <taxon>Pseudomonadati</taxon>
        <taxon>Pseudomonadota</taxon>
        <taxon>Alphaproteobacteria</taxon>
        <taxon>Acetobacterales</taxon>
        <taxon>Roseomonadaceae</taxon>
        <taxon>Falsiroseomonas</taxon>
    </lineage>
</organism>
<evidence type="ECO:0000256" key="1">
    <source>
        <dbReference type="ARBA" id="ARBA00006987"/>
    </source>
</evidence>
<keyword evidence="3" id="KW-1185">Reference proteome</keyword>
<gene>
    <name evidence="2" type="ORF">HB662_23560</name>
</gene>
<sequence>MHHTTRRATLGTILSGGAILSGLAAPALAQSRFPDRPIRLIIPWTPGGPADGGFRILADLVGQRFGQSVVVENRPGAAGILGAMALKDARPDGTTISQMHMGVVRQMLLNPRPPYHPIDDLTYILQITGFVMGTVVRADAPWRTLPELLDHARASPGKLNYGTLGIGSTQHLAMERIGLASDVTWQHVPYRGTSDTLRALLGGEIHFASESSGWAPLVLSGQLRLLALYSSARAARFPNVPTLRDLGMNIVIDSPGGLIGPAGMDPAIVAVLAEAFRAAAQDPRHVEFLARLDQPLMLADGASYRAAMQQAMIDERALLGRLNLLPA</sequence>
<evidence type="ECO:0000313" key="2">
    <source>
        <dbReference type="EMBL" id="NKE47773.1"/>
    </source>
</evidence>
<dbReference type="EMBL" id="JAAVTX010000007">
    <property type="protein sequence ID" value="NKE47773.1"/>
    <property type="molecule type" value="Genomic_DNA"/>
</dbReference>
<dbReference type="Gene3D" id="3.40.190.150">
    <property type="entry name" value="Bordetella uptake gene, domain 1"/>
    <property type="match status" value="1"/>
</dbReference>
<dbReference type="SUPFAM" id="SSF53850">
    <property type="entry name" value="Periplasmic binding protein-like II"/>
    <property type="match status" value="1"/>
</dbReference>
<dbReference type="InterPro" id="IPR042100">
    <property type="entry name" value="Bug_dom1"/>
</dbReference>
<dbReference type="InterPro" id="IPR005064">
    <property type="entry name" value="BUG"/>
</dbReference>
<dbReference type="Gene3D" id="3.40.190.10">
    <property type="entry name" value="Periplasmic binding protein-like II"/>
    <property type="match status" value="1"/>
</dbReference>
<reference evidence="2 3" key="1">
    <citation type="submission" date="2020-03" db="EMBL/GenBank/DDBJ databases">
        <title>Roseomonas selenitidurans sp. nov. isolated from soil.</title>
        <authorList>
            <person name="Liu H."/>
        </authorList>
    </citation>
    <scope>NUCLEOTIDE SEQUENCE [LARGE SCALE GENOMIC DNA]</scope>
    <source>
        <strain evidence="2 3">JCM 15073</strain>
    </source>
</reference>
<dbReference type="Pfam" id="PF03401">
    <property type="entry name" value="TctC"/>
    <property type="match status" value="1"/>
</dbReference>
<dbReference type="PANTHER" id="PTHR42928:SF5">
    <property type="entry name" value="BLR1237 PROTEIN"/>
    <property type="match status" value="1"/>
</dbReference>
<dbReference type="PANTHER" id="PTHR42928">
    <property type="entry name" value="TRICARBOXYLATE-BINDING PROTEIN"/>
    <property type="match status" value="1"/>
</dbReference>